<accession>A0A4Y2RAZ3</accession>
<dbReference type="Proteomes" id="UP000499080">
    <property type="component" value="Unassembled WGS sequence"/>
</dbReference>
<dbReference type="InterPro" id="IPR012337">
    <property type="entry name" value="RNaseH-like_sf"/>
</dbReference>
<reference evidence="3 4" key="1">
    <citation type="journal article" date="2019" name="Sci. Rep.">
        <title>Orb-weaving spider Araneus ventricosus genome elucidates the spidroin gene catalogue.</title>
        <authorList>
            <person name="Kono N."/>
            <person name="Nakamura H."/>
            <person name="Ohtoshi R."/>
            <person name="Moran D.A.P."/>
            <person name="Shinohara A."/>
            <person name="Yoshida Y."/>
            <person name="Fujiwara M."/>
            <person name="Mori M."/>
            <person name="Tomita M."/>
            <person name="Arakawa K."/>
        </authorList>
    </citation>
    <scope>NUCLEOTIDE SEQUENCE [LARGE SCALE GENOMIC DNA]</scope>
</reference>
<sequence>MNFSGGETRCFWREKRKFCSKILWGRVTESAERLFNPEGLFSSGRKGEFRVSSRRGSLLSKSKDHFGSVSLQVAIPKVYRDKILALCHEGTSSHLGVMKTKDRLLKYYFWPNCIKEIEGYVRSCDPCQRMGKCKDKIKAPLKLVPIITEVFSKMNIDAVGPLPTSSKGNSYLLTAICMSSKYPDAIPVADISSVSVTDWRYLVEWVSARDSKRSGDFLH</sequence>
<keyword evidence="4" id="KW-1185">Reference proteome</keyword>
<dbReference type="GO" id="GO:0003964">
    <property type="term" value="F:RNA-directed DNA polymerase activity"/>
    <property type="evidence" value="ECO:0007669"/>
    <property type="project" value="UniProtKB-EC"/>
</dbReference>
<dbReference type="OrthoDB" id="6435711at2759"/>
<dbReference type="FunFam" id="1.10.340.70:FF:000001">
    <property type="entry name" value="Retrovirus-related Pol polyprotein from transposon gypsy-like Protein"/>
    <property type="match status" value="1"/>
</dbReference>
<dbReference type="SUPFAM" id="SSF53098">
    <property type="entry name" value="Ribonuclease H-like"/>
    <property type="match status" value="1"/>
</dbReference>
<dbReference type="InterPro" id="IPR036397">
    <property type="entry name" value="RNaseH_sf"/>
</dbReference>
<dbReference type="InterPro" id="IPR041588">
    <property type="entry name" value="Integrase_H2C2"/>
</dbReference>
<dbReference type="Gene3D" id="3.30.420.10">
    <property type="entry name" value="Ribonuclease H-like superfamily/Ribonuclease H"/>
    <property type="match status" value="1"/>
</dbReference>
<gene>
    <name evidence="3" type="ORF">AVEN_114186_1</name>
</gene>
<feature type="domain" description="Integrase zinc-binding" evidence="2">
    <location>
        <begin position="75"/>
        <end position="130"/>
    </location>
</feature>
<proteinExistence type="predicted"/>
<dbReference type="PANTHER" id="PTHR37984">
    <property type="entry name" value="PROTEIN CBG26694"/>
    <property type="match status" value="1"/>
</dbReference>
<dbReference type="AlphaFoldDB" id="A0A4Y2RAZ3"/>
<evidence type="ECO:0000313" key="4">
    <source>
        <dbReference type="Proteomes" id="UP000499080"/>
    </source>
</evidence>
<name>A0A4Y2RAZ3_ARAVE</name>
<dbReference type="Gene3D" id="1.10.340.70">
    <property type="match status" value="1"/>
</dbReference>
<evidence type="ECO:0000313" key="3">
    <source>
        <dbReference type="EMBL" id="GBN72606.1"/>
    </source>
</evidence>
<organism evidence="3 4">
    <name type="scientific">Araneus ventricosus</name>
    <name type="common">Orbweaver spider</name>
    <name type="synonym">Epeira ventricosa</name>
    <dbReference type="NCBI Taxonomy" id="182803"/>
    <lineage>
        <taxon>Eukaryota</taxon>
        <taxon>Metazoa</taxon>
        <taxon>Ecdysozoa</taxon>
        <taxon>Arthropoda</taxon>
        <taxon>Chelicerata</taxon>
        <taxon>Arachnida</taxon>
        <taxon>Araneae</taxon>
        <taxon>Araneomorphae</taxon>
        <taxon>Entelegynae</taxon>
        <taxon>Araneoidea</taxon>
        <taxon>Araneidae</taxon>
        <taxon>Araneus</taxon>
    </lineage>
</organism>
<evidence type="ECO:0000256" key="1">
    <source>
        <dbReference type="ARBA" id="ARBA00012493"/>
    </source>
</evidence>
<dbReference type="Pfam" id="PF17921">
    <property type="entry name" value="Integrase_H2C2"/>
    <property type="match status" value="1"/>
</dbReference>
<dbReference type="PANTHER" id="PTHR37984:SF15">
    <property type="entry name" value="INTEGRASE CATALYTIC DOMAIN-CONTAINING PROTEIN"/>
    <property type="match status" value="1"/>
</dbReference>
<dbReference type="GO" id="GO:0003676">
    <property type="term" value="F:nucleic acid binding"/>
    <property type="evidence" value="ECO:0007669"/>
    <property type="project" value="InterPro"/>
</dbReference>
<comment type="caution">
    <text evidence="3">The sequence shown here is derived from an EMBL/GenBank/DDBJ whole genome shotgun (WGS) entry which is preliminary data.</text>
</comment>
<protein>
    <recommendedName>
        <fullName evidence="1">RNA-directed DNA polymerase</fullName>
        <ecNumber evidence="1">2.7.7.49</ecNumber>
    </recommendedName>
</protein>
<evidence type="ECO:0000259" key="2">
    <source>
        <dbReference type="Pfam" id="PF17921"/>
    </source>
</evidence>
<dbReference type="InterPro" id="IPR050951">
    <property type="entry name" value="Retrovirus_Pol_polyprotein"/>
</dbReference>
<dbReference type="EC" id="2.7.7.49" evidence="1"/>
<dbReference type="EMBL" id="BGPR01016332">
    <property type="protein sequence ID" value="GBN72606.1"/>
    <property type="molecule type" value="Genomic_DNA"/>
</dbReference>